<gene>
    <name evidence="2" type="ORF">GA0061070_10254</name>
</gene>
<evidence type="ECO:0000259" key="1">
    <source>
        <dbReference type="Pfam" id="PF10908"/>
    </source>
</evidence>
<organism evidence="2 3">
    <name type="scientific">Kosakonia oryziphila</name>
    <dbReference type="NCBI Taxonomy" id="1005667"/>
    <lineage>
        <taxon>Bacteria</taxon>
        <taxon>Pseudomonadati</taxon>
        <taxon>Pseudomonadota</taxon>
        <taxon>Gammaproteobacteria</taxon>
        <taxon>Enterobacterales</taxon>
        <taxon>Enterobacteriaceae</taxon>
        <taxon>Kosakonia</taxon>
    </lineage>
</organism>
<dbReference type="AlphaFoldDB" id="A0A1C4EMM8"/>
<evidence type="ECO:0000313" key="3">
    <source>
        <dbReference type="Proteomes" id="UP000198515"/>
    </source>
</evidence>
<dbReference type="InterPro" id="IPR021225">
    <property type="entry name" value="Tlde1_dom"/>
</dbReference>
<dbReference type="OrthoDB" id="6490254at2"/>
<dbReference type="Proteomes" id="UP000198515">
    <property type="component" value="Unassembled WGS sequence"/>
</dbReference>
<protein>
    <recommendedName>
        <fullName evidence="1">Tlde1 domain-containing protein</fullName>
    </recommendedName>
</protein>
<proteinExistence type="predicted"/>
<dbReference type="Pfam" id="PF10908">
    <property type="entry name" value="Tlde1_dom"/>
    <property type="match status" value="1"/>
</dbReference>
<accession>A0A1C4EMM8</accession>
<reference evidence="3" key="1">
    <citation type="submission" date="2016-08" db="EMBL/GenBank/DDBJ databases">
        <authorList>
            <person name="Varghese N."/>
            <person name="Submissions Spin"/>
        </authorList>
    </citation>
    <scope>NUCLEOTIDE SEQUENCE [LARGE SCALE GENOMIC DNA]</scope>
    <source>
        <strain evidence="3">REICA_142</strain>
    </source>
</reference>
<sequence>MIYCRLDFNNLYDHGRIARFQVSGVGQFPVFSGIGAYVNRPECSMLSNAAIPPGKYWIVDRPKGGALSTLQQWGKELATGNSYDDWFGLFRQDGVIDDRMQFNVGPGYYYRSSFRLHSLRPDGTGLSEGCITFCHRADFYAVRAALLHTHKMPVQGGNGLMAYGEVTVTGNTGRNCNVSNR</sequence>
<dbReference type="EMBL" id="FMBC01000025">
    <property type="protein sequence ID" value="SCC44885.1"/>
    <property type="molecule type" value="Genomic_DNA"/>
</dbReference>
<evidence type="ECO:0000313" key="2">
    <source>
        <dbReference type="EMBL" id="SCC44885.1"/>
    </source>
</evidence>
<keyword evidence="3" id="KW-1185">Reference proteome</keyword>
<feature type="domain" description="Tlde1" evidence="1">
    <location>
        <begin position="27"/>
        <end position="155"/>
    </location>
</feature>
<name>A0A1C4EMM8_9ENTR</name>